<proteinExistence type="predicted"/>
<organism evidence="2 3">
    <name type="scientific">Micromonospora wenchangensis</name>
    <dbReference type="NCBI Taxonomy" id="1185415"/>
    <lineage>
        <taxon>Bacteria</taxon>
        <taxon>Bacillati</taxon>
        <taxon>Actinomycetota</taxon>
        <taxon>Actinomycetes</taxon>
        <taxon>Micromonosporales</taxon>
        <taxon>Micromonosporaceae</taxon>
        <taxon>Micromonospora</taxon>
    </lineage>
</organism>
<gene>
    <name evidence="2" type="ORF">B5D80_15500</name>
</gene>
<protein>
    <recommendedName>
        <fullName evidence="1">AB hydrolase-1 domain-containing protein</fullName>
    </recommendedName>
</protein>
<dbReference type="PANTHER" id="PTHR43798">
    <property type="entry name" value="MONOACYLGLYCEROL LIPASE"/>
    <property type="match status" value="1"/>
</dbReference>
<evidence type="ECO:0000313" key="3">
    <source>
        <dbReference type="Proteomes" id="UP000197174"/>
    </source>
</evidence>
<dbReference type="EMBL" id="MZMV01000023">
    <property type="protein sequence ID" value="OWV06853.1"/>
    <property type="molecule type" value="Genomic_DNA"/>
</dbReference>
<sequence length="243" mass="25536">MNHPLPAAAPATNPGWVTDNSFLLLHGGAGPHSMVPFGELLRTTVPGARVIVPTHPGFAGTPPQAGLDSIAALARHYDRLLDQEHLHGVTVIGNSIGGWAAAEMAALRSPRVGRVVLVDAVGLDVPEQPLSDVSGLTPQRLAALSFHDPARIPVDPDRPGPDLVALRTYTGMRMTDPTLRDRLAGVDVPIHVVWGASDGIAPVAYGRAYADAIPGARFTLLPDAGHLPQLEAPERLLTAVLAR</sequence>
<dbReference type="GO" id="GO:0003824">
    <property type="term" value="F:catalytic activity"/>
    <property type="evidence" value="ECO:0007669"/>
    <property type="project" value="UniProtKB-ARBA"/>
</dbReference>
<dbReference type="AlphaFoldDB" id="A0A246RLK0"/>
<reference evidence="2 3" key="1">
    <citation type="submission" date="2017-03" db="EMBL/GenBank/DDBJ databases">
        <title>Whole genome sequence of Micromonospora wenchangensis, isolated from mangrove soil.</title>
        <authorList>
            <person name="Yang H."/>
        </authorList>
    </citation>
    <scope>NUCLEOTIDE SEQUENCE [LARGE SCALE GENOMIC DNA]</scope>
    <source>
        <strain evidence="2 3">CCTCC AA 2012002</strain>
    </source>
</reference>
<feature type="domain" description="AB hydrolase-1" evidence="1">
    <location>
        <begin position="22"/>
        <end position="237"/>
    </location>
</feature>
<dbReference type="InterPro" id="IPR050266">
    <property type="entry name" value="AB_hydrolase_sf"/>
</dbReference>
<dbReference type="GO" id="GO:0016020">
    <property type="term" value="C:membrane"/>
    <property type="evidence" value="ECO:0007669"/>
    <property type="project" value="TreeGrafter"/>
</dbReference>
<dbReference type="PRINTS" id="PR00111">
    <property type="entry name" value="ABHYDROLASE"/>
</dbReference>
<dbReference type="InterPro" id="IPR029058">
    <property type="entry name" value="AB_hydrolase_fold"/>
</dbReference>
<evidence type="ECO:0000259" key="1">
    <source>
        <dbReference type="Pfam" id="PF12697"/>
    </source>
</evidence>
<name>A0A246RLK0_9ACTN</name>
<dbReference type="Gene3D" id="3.40.50.1820">
    <property type="entry name" value="alpha/beta hydrolase"/>
    <property type="match status" value="1"/>
</dbReference>
<dbReference type="InterPro" id="IPR000073">
    <property type="entry name" value="AB_hydrolase_1"/>
</dbReference>
<dbReference type="OrthoDB" id="3249793at2"/>
<dbReference type="SUPFAM" id="SSF53474">
    <property type="entry name" value="alpha/beta-Hydrolases"/>
    <property type="match status" value="1"/>
</dbReference>
<dbReference type="PANTHER" id="PTHR43798:SF33">
    <property type="entry name" value="HYDROLASE, PUTATIVE (AFU_ORTHOLOGUE AFUA_2G14860)-RELATED"/>
    <property type="match status" value="1"/>
</dbReference>
<keyword evidence="3" id="KW-1185">Reference proteome</keyword>
<dbReference type="Proteomes" id="UP000197174">
    <property type="component" value="Unassembled WGS sequence"/>
</dbReference>
<evidence type="ECO:0000313" key="2">
    <source>
        <dbReference type="EMBL" id="OWV06853.1"/>
    </source>
</evidence>
<comment type="caution">
    <text evidence="2">The sequence shown here is derived from an EMBL/GenBank/DDBJ whole genome shotgun (WGS) entry which is preliminary data.</text>
</comment>
<accession>A0A246RLK0</accession>
<dbReference type="Pfam" id="PF12697">
    <property type="entry name" value="Abhydrolase_6"/>
    <property type="match status" value="1"/>
</dbReference>